<dbReference type="EMBL" id="LGRB01000012">
    <property type="protein sequence ID" value="OCT48400.1"/>
    <property type="molecule type" value="Genomic_DNA"/>
</dbReference>
<organism evidence="2 3">
    <name type="scientific">Cladophialophora carrionii</name>
    <dbReference type="NCBI Taxonomy" id="86049"/>
    <lineage>
        <taxon>Eukaryota</taxon>
        <taxon>Fungi</taxon>
        <taxon>Dikarya</taxon>
        <taxon>Ascomycota</taxon>
        <taxon>Pezizomycotina</taxon>
        <taxon>Eurotiomycetes</taxon>
        <taxon>Chaetothyriomycetidae</taxon>
        <taxon>Chaetothyriales</taxon>
        <taxon>Herpotrichiellaceae</taxon>
        <taxon>Cladophialophora</taxon>
    </lineage>
</organism>
<evidence type="ECO:0000313" key="3">
    <source>
        <dbReference type="Proteomes" id="UP000094526"/>
    </source>
</evidence>
<feature type="region of interest" description="Disordered" evidence="1">
    <location>
        <begin position="588"/>
        <end position="607"/>
    </location>
</feature>
<feature type="compositionally biased region" description="Basic residues" evidence="1">
    <location>
        <begin position="674"/>
        <end position="699"/>
    </location>
</feature>
<name>A0A1C1CIR1_9EURO</name>
<dbReference type="OrthoDB" id="1696305at2759"/>
<feature type="region of interest" description="Disordered" evidence="1">
    <location>
        <begin position="50"/>
        <end position="90"/>
    </location>
</feature>
<feature type="region of interest" description="Disordered" evidence="1">
    <location>
        <begin position="668"/>
        <end position="699"/>
    </location>
</feature>
<feature type="region of interest" description="Disordered" evidence="1">
    <location>
        <begin position="132"/>
        <end position="153"/>
    </location>
</feature>
<dbReference type="PANTHER" id="PTHR46434:SF1">
    <property type="entry name" value="GENETIC INTERACTOR OF PROHIBITINS 3, MITOCHONDRIAL"/>
    <property type="match status" value="1"/>
</dbReference>
<dbReference type="GO" id="GO:0005739">
    <property type="term" value="C:mitochondrion"/>
    <property type="evidence" value="ECO:0007669"/>
    <property type="project" value="TreeGrafter"/>
</dbReference>
<dbReference type="InterPro" id="IPR027417">
    <property type="entry name" value="P-loop_NTPase"/>
</dbReference>
<dbReference type="STRING" id="86049.A0A1C1CIR1"/>
<dbReference type="VEuPathDB" id="FungiDB:CLCR_03928"/>
<dbReference type="VEuPathDB" id="FungiDB:G647_08531"/>
<dbReference type="PANTHER" id="PTHR46434">
    <property type="entry name" value="GENETIC INTERACTOR OF PROHIBITINS 3, MITOCHONDRIAL"/>
    <property type="match status" value="1"/>
</dbReference>
<keyword evidence="3" id="KW-1185">Reference proteome</keyword>
<protein>
    <submittedName>
        <fullName evidence="2">Putative gtp-binding protein</fullName>
    </submittedName>
</protein>
<proteinExistence type="predicted"/>
<dbReference type="SUPFAM" id="SSF52540">
    <property type="entry name" value="P-loop containing nucleoside triphosphate hydrolases"/>
    <property type="match status" value="1"/>
</dbReference>
<feature type="compositionally biased region" description="Basic and acidic residues" evidence="1">
    <location>
        <begin position="50"/>
        <end position="59"/>
    </location>
</feature>
<evidence type="ECO:0000313" key="2">
    <source>
        <dbReference type="EMBL" id="OCT48400.1"/>
    </source>
</evidence>
<dbReference type="AlphaFoldDB" id="A0A1C1CIR1"/>
<comment type="caution">
    <text evidence="2">The sequence shown here is derived from an EMBL/GenBank/DDBJ whole genome shotgun (WGS) entry which is preliminary data.</text>
</comment>
<feature type="compositionally biased region" description="Acidic residues" evidence="1">
    <location>
        <begin position="135"/>
        <end position="148"/>
    </location>
</feature>
<sequence>MNLRRARKLMPSLCSPKALWRVQARAYPRGLITPRIRSSARSLVSAATAELERPRHESQPLHSLPADTHLQGPLRPVPSTSSPRGITPDSKFLPLSCPGCGALTQDVDPDLSGYYTLSRRAVRKYVRHLKREERVDEGEGSGEGADTEEVGRQVPVQAGDQDSRHHEHTIADAEDPLTTPFCDRCHYLVHDSRGVPIAHPSIEAIADSIAESPFTRNHVYHVVDAADFPTSVIPSIYKHLSLANPRTQNRRSQHSFSSRPSLSFLITRSDLIAPTKEMVDSLMPKFVAILRTALGRMGRNLRLGNVHLVSSKRGWWTKDIKETIWNRGGGNWLVGKFNVGKSNLFEVLFPKGAHNPAPFHAGLQQQKGIDAAGHRSETSFLSEKNLLPPPQPEVAFPTMPLVSSLPGTTASPIRIPFGNHKGELIDTPGLQRGGLDQFVKPEDRADLVMVHRPTVAQHVLKPGQSLLLGGGLVRITPMLNEHDRSTTMLAYPFVPLKAHVTSTAKAEGTQIQQRESGIESILAEEAGMSVSSAGRFALRTDVTRSRAGSMIRAGVKPDKLPFHVYATDILIEGVGWVELVCQVRKSKQTARADGPPGSPTESDTIAPTAEGLSIETSTFTPFGGEQPAYNQTSLSHSDLPEVEIFTPGGKFIGQRTCLDLWQMWNTGKPQKATRSARPRKPMAGAKKRDKIARRAALKH</sequence>
<accession>A0A1C1CIR1</accession>
<dbReference type="Gene3D" id="3.40.50.300">
    <property type="entry name" value="P-loop containing nucleotide triphosphate hydrolases"/>
    <property type="match status" value="1"/>
</dbReference>
<dbReference type="eggNOG" id="ENOG502S067">
    <property type="taxonomic scope" value="Eukaryota"/>
</dbReference>
<evidence type="ECO:0000256" key="1">
    <source>
        <dbReference type="SAM" id="MobiDB-lite"/>
    </source>
</evidence>
<dbReference type="InterPro" id="IPR050896">
    <property type="entry name" value="Mito_lipid_metab_GTPase"/>
</dbReference>
<dbReference type="Proteomes" id="UP000094526">
    <property type="component" value="Unassembled WGS sequence"/>
</dbReference>
<feature type="region of interest" description="Disordered" evidence="1">
    <location>
        <begin position="616"/>
        <end position="635"/>
    </location>
</feature>
<gene>
    <name evidence="2" type="ORF">CLCR_03928</name>
</gene>
<reference evidence="3" key="1">
    <citation type="submission" date="2015-07" db="EMBL/GenBank/DDBJ databases">
        <authorList>
            <person name="Teixeira M.M."/>
            <person name="Souza R.C."/>
            <person name="Almeida L.G."/>
            <person name="Vicente V.A."/>
            <person name="de Hoog S."/>
            <person name="Bocca A.L."/>
            <person name="de Almeida S.R."/>
            <person name="Vasconcelos A.T."/>
            <person name="Felipe M.S."/>
        </authorList>
    </citation>
    <scope>NUCLEOTIDE SEQUENCE [LARGE SCALE GENOMIC DNA]</scope>
    <source>
        <strain evidence="3">KSF</strain>
    </source>
</reference>